<sequence length="182" mass="20114">MRYVTFDFDGSPLPLMLTAGALFDIYDRFGVHDSILRATGAMEDTPQGWMACCELAELLIQQAALWRKRQGYTDRKRTGWPLRSQDRAVVRTAVRQAIARGFYRAVPSGEDAGEVNLVLAAREDERAEDPERLRIGFLAVCAARLHLAPADALLLTPGEYLDMVTLLSGGEEGDYGGSADYN</sequence>
<reference evidence="1" key="1">
    <citation type="journal article" date="2021" name="Proc. Natl. Acad. Sci. U.S.A.">
        <title>A Catalog of Tens of Thousands of Viruses from Human Metagenomes Reveals Hidden Associations with Chronic Diseases.</title>
        <authorList>
            <person name="Tisza M.J."/>
            <person name="Buck C.B."/>
        </authorList>
    </citation>
    <scope>NUCLEOTIDE SEQUENCE</scope>
    <source>
        <strain evidence="1">CtZer25</strain>
    </source>
</reference>
<protein>
    <submittedName>
        <fullName evidence="1">Uncharacterized protein</fullName>
    </submittedName>
</protein>
<name>A0A8S5RL03_9VIRU</name>
<dbReference type="EMBL" id="BK059115">
    <property type="protein sequence ID" value="DAE32064.1"/>
    <property type="molecule type" value="Genomic_DNA"/>
</dbReference>
<evidence type="ECO:0000313" key="1">
    <source>
        <dbReference type="EMBL" id="DAE32064.1"/>
    </source>
</evidence>
<organism evidence="1">
    <name type="scientific">virus sp. ctZer25</name>
    <dbReference type="NCBI Taxonomy" id="2825819"/>
    <lineage>
        <taxon>Viruses</taxon>
    </lineage>
</organism>
<accession>A0A8S5RL03</accession>
<proteinExistence type="predicted"/>